<dbReference type="RefSeq" id="WP_265048415.1">
    <property type="nucleotide sequence ID" value="NZ_CP100390.1"/>
</dbReference>
<proteinExistence type="predicted"/>
<organism evidence="1 2">
    <name type="scientific">Alkalimarinus alittae</name>
    <dbReference type="NCBI Taxonomy" id="2961619"/>
    <lineage>
        <taxon>Bacteria</taxon>
        <taxon>Pseudomonadati</taxon>
        <taxon>Pseudomonadota</taxon>
        <taxon>Gammaproteobacteria</taxon>
        <taxon>Alteromonadales</taxon>
        <taxon>Alteromonadaceae</taxon>
        <taxon>Alkalimarinus</taxon>
    </lineage>
</organism>
<dbReference type="Proteomes" id="UP001163739">
    <property type="component" value="Chromosome"/>
</dbReference>
<reference evidence="1" key="1">
    <citation type="submission" date="2022-06" db="EMBL/GenBank/DDBJ databases">
        <title>Alkalimarinus sp. nov., isolated from gut of a Alitta virens.</title>
        <authorList>
            <person name="Yang A.I."/>
            <person name="Shin N.-R."/>
        </authorList>
    </citation>
    <scope>NUCLEOTIDE SEQUENCE</scope>
    <source>
        <strain evidence="1">A2M4</strain>
    </source>
</reference>
<keyword evidence="2" id="KW-1185">Reference proteome</keyword>
<dbReference type="EMBL" id="CP100390">
    <property type="protein sequence ID" value="UZE96934.1"/>
    <property type="molecule type" value="Genomic_DNA"/>
</dbReference>
<dbReference type="SUPFAM" id="SSF63829">
    <property type="entry name" value="Calcium-dependent phosphotriesterase"/>
    <property type="match status" value="1"/>
</dbReference>
<gene>
    <name evidence="1" type="ORF">NKI27_04060</name>
</gene>
<accession>A0ABY6N4N9</accession>
<evidence type="ECO:0000313" key="2">
    <source>
        <dbReference type="Proteomes" id="UP001163739"/>
    </source>
</evidence>
<name>A0ABY6N4N9_9ALTE</name>
<evidence type="ECO:0000313" key="1">
    <source>
        <dbReference type="EMBL" id="UZE96934.1"/>
    </source>
</evidence>
<dbReference type="PROSITE" id="PS51257">
    <property type="entry name" value="PROKAR_LIPOPROTEIN"/>
    <property type="match status" value="1"/>
</dbReference>
<sequence length="489" mass="53470">MQYIKPLTLSIISSLLIACGGDSNKPAEGGDGPKIPPPTNSNQEFLLFTDRPTSGSSLKNLYQLNPVAASPAPKKLNSSPVTNYVSHPALPLGNNEWIHSIVWVEGEKIWGTDSATENKYALASSPIVTDLCELQHKTPSQDGTKNLLLIRDNGADSTCSSDDQYYTLNYNNASPQALTPISGEIIKGFDGGIIVNDIADNTYSYFTDTDGKTAIFDQSIMQVTARYDISNNILWGPTLNESIFIVVNDELFLAPFSSLVDGSFTFTGGVDLEQSNIDMKTANGMLYISSHEKLLQYDPTTGSLSTVATLGLNSTAVIVIDESHAYLVDRSATGAIVYEISLATGTITPLIESSDQTFSVFHMQDKLWTSDQAEAKIYDTTTGNTTTIDDATFNIIGWSDSVEIVLTKDRTFDGVATTNGYIAKYEPESGSEVLNYGEYEVPYVYLGWHGSRYRLGVDHDYYKLFLIDFESSNSLKEVWESTGVISLPF</sequence>
<protein>
    <submittedName>
        <fullName evidence="1">Uncharacterized protein</fullName>
    </submittedName>
</protein>